<reference evidence="8 9" key="1">
    <citation type="journal article" date="2014" name="Int. J. Syst. Evol. Microbiol.">
        <title>Jeotgalibaca dankookensis gen. nov., sp. nov., a member of the family Carnobacteriaceae, isolated from seujeot (Korean traditional food).</title>
        <authorList>
            <person name="Lee D.G."/>
            <person name="Trujillo M.E."/>
            <person name="Kang H."/>
            <person name="Ahn T.Y."/>
        </authorList>
    </citation>
    <scope>NUCLEOTIDE SEQUENCE [LARGE SCALE GENOMIC DNA]</scope>
    <source>
        <strain evidence="8 9">EX-07</strain>
    </source>
</reference>
<dbReference type="InterPro" id="IPR007412">
    <property type="entry name" value="FlgM"/>
</dbReference>
<dbReference type="SUPFAM" id="SSF101498">
    <property type="entry name" value="Anti-sigma factor FlgM"/>
    <property type="match status" value="1"/>
</dbReference>
<dbReference type="GO" id="GO:0045892">
    <property type="term" value="P:negative regulation of DNA-templated transcription"/>
    <property type="evidence" value="ECO:0007669"/>
    <property type="project" value="InterPro"/>
</dbReference>
<proteinExistence type="inferred from homology"/>
<dbReference type="GO" id="GO:0044781">
    <property type="term" value="P:bacterial-type flagellum organization"/>
    <property type="evidence" value="ECO:0007669"/>
    <property type="project" value="UniProtKB-KW"/>
</dbReference>
<name>A0A1S6IRK6_9LACT</name>
<evidence type="ECO:0000256" key="3">
    <source>
        <dbReference type="ARBA" id="ARBA00022491"/>
    </source>
</evidence>
<evidence type="ECO:0000256" key="4">
    <source>
        <dbReference type="ARBA" id="ARBA00022795"/>
    </source>
</evidence>
<evidence type="ECO:0000256" key="5">
    <source>
        <dbReference type="ARBA" id="ARBA00023015"/>
    </source>
</evidence>
<dbReference type="OrthoDB" id="2329379at2"/>
<keyword evidence="5" id="KW-0805">Transcription regulation</keyword>
<evidence type="ECO:0000259" key="7">
    <source>
        <dbReference type="Pfam" id="PF04316"/>
    </source>
</evidence>
<organism evidence="8 9">
    <name type="scientific">Jeotgalibaca dankookensis</name>
    <dbReference type="NCBI Taxonomy" id="708126"/>
    <lineage>
        <taxon>Bacteria</taxon>
        <taxon>Bacillati</taxon>
        <taxon>Bacillota</taxon>
        <taxon>Bacilli</taxon>
        <taxon>Lactobacillales</taxon>
        <taxon>Carnobacteriaceae</taxon>
        <taxon>Jeotgalibaca</taxon>
    </lineage>
</organism>
<dbReference type="Proteomes" id="UP000188993">
    <property type="component" value="Chromosome"/>
</dbReference>
<dbReference type="RefSeq" id="WP_062467810.1">
    <property type="nucleotide sequence ID" value="NZ_BBYN01000003.1"/>
</dbReference>
<evidence type="ECO:0000256" key="6">
    <source>
        <dbReference type="ARBA" id="ARBA00023163"/>
    </source>
</evidence>
<accession>A0A1S6IRK6</accession>
<feature type="domain" description="Anti-sigma-28 factor FlgM C-terminal" evidence="7">
    <location>
        <begin position="39"/>
        <end position="87"/>
    </location>
</feature>
<dbReference type="AlphaFoldDB" id="A0A1S6IRK6"/>
<dbReference type="STRING" id="708126.BW727_101858"/>
<evidence type="ECO:0000313" key="9">
    <source>
        <dbReference type="Proteomes" id="UP000188993"/>
    </source>
</evidence>
<dbReference type="NCBIfam" id="TIGR03824">
    <property type="entry name" value="FlgM_jcvi"/>
    <property type="match status" value="1"/>
</dbReference>
<comment type="similarity">
    <text evidence="1">Belongs to the FlgM family.</text>
</comment>
<keyword evidence="4" id="KW-1005">Bacterial flagellum biogenesis</keyword>
<keyword evidence="9" id="KW-1185">Reference proteome</keyword>
<dbReference type="Pfam" id="PF04316">
    <property type="entry name" value="FlgM"/>
    <property type="match status" value="1"/>
</dbReference>
<sequence>MKITNGQQHYLNAIRQNKKTTIEMTNKAAEVKKQSEQTSVEISDEAKKLAQANLAAAPSEKAKAIKQAIQNGTYQVSTEKIAQSIVNHITEQKKAAE</sequence>
<gene>
    <name evidence="8" type="ORF">BW727_101858</name>
</gene>
<keyword evidence="3" id="KW-0678">Repressor</keyword>
<evidence type="ECO:0000313" key="8">
    <source>
        <dbReference type="EMBL" id="AQS54182.1"/>
    </source>
</evidence>
<evidence type="ECO:0000256" key="1">
    <source>
        <dbReference type="ARBA" id="ARBA00005322"/>
    </source>
</evidence>
<dbReference type="InterPro" id="IPR035890">
    <property type="entry name" value="Anti-sigma-28_factor_FlgM_sf"/>
</dbReference>
<dbReference type="EMBL" id="CP019728">
    <property type="protein sequence ID" value="AQS54182.1"/>
    <property type="molecule type" value="Genomic_DNA"/>
</dbReference>
<dbReference type="InterPro" id="IPR031316">
    <property type="entry name" value="FlgM_C"/>
</dbReference>
<protein>
    <recommendedName>
        <fullName evidence="2">Negative regulator of flagellin synthesis</fullName>
    </recommendedName>
</protein>
<dbReference type="KEGG" id="jda:BW727_101858"/>
<keyword evidence="6" id="KW-0804">Transcription</keyword>
<evidence type="ECO:0000256" key="2">
    <source>
        <dbReference type="ARBA" id="ARBA00017823"/>
    </source>
</evidence>